<accession>A0A8D8LZ27</accession>
<dbReference type="EMBL" id="HBUF01044566">
    <property type="protein sequence ID" value="CAG6618960.1"/>
    <property type="molecule type" value="Transcribed_RNA"/>
</dbReference>
<reference evidence="1" key="1">
    <citation type="submission" date="2021-05" db="EMBL/GenBank/DDBJ databases">
        <authorList>
            <person name="Alioto T."/>
            <person name="Alioto T."/>
            <person name="Gomez Garrido J."/>
        </authorList>
    </citation>
    <scope>NUCLEOTIDE SEQUENCE</scope>
</reference>
<name>A0A8D8LZ27_9HEMI</name>
<proteinExistence type="predicted"/>
<organism evidence="1">
    <name type="scientific">Cacopsylla melanoneura</name>
    <dbReference type="NCBI Taxonomy" id="428564"/>
    <lineage>
        <taxon>Eukaryota</taxon>
        <taxon>Metazoa</taxon>
        <taxon>Ecdysozoa</taxon>
        <taxon>Arthropoda</taxon>
        <taxon>Hexapoda</taxon>
        <taxon>Insecta</taxon>
        <taxon>Pterygota</taxon>
        <taxon>Neoptera</taxon>
        <taxon>Paraneoptera</taxon>
        <taxon>Hemiptera</taxon>
        <taxon>Sternorrhyncha</taxon>
        <taxon>Psylloidea</taxon>
        <taxon>Psyllidae</taxon>
        <taxon>Psyllinae</taxon>
        <taxon>Cacopsylla</taxon>
    </lineage>
</organism>
<sequence>MYIIIYTVFILHTCRSRLKQRIFDINHVAVSIEVSSNPKTTLPLNITKLSKSKHRHPMQTMRSCVPNHIVHPEKLVRLHVQLEMKITLPFLQLKISKPQGKKTQR</sequence>
<evidence type="ECO:0000313" key="1">
    <source>
        <dbReference type="EMBL" id="CAG6618960.1"/>
    </source>
</evidence>
<protein>
    <submittedName>
        <fullName evidence="1">Uncharacterized protein</fullName>
    </submittedName>
</protein>
<dbReference type="AlphaFoldDB" id="A0A8D8LZ27"/>